<name>A0ABM4UFB2_COFAR</name>
<dbReference type="InterPro" id="IPR054722">
    <property type="entry name" value="PolX-like_BBD"/>
</dbReference>
<organism evidence="2 3">
    <name type="scientific">Coffea arabica</name>
    <name type="common">Arabian coffee</name>
    <dbReference type="NCBI Taxonomy" id="13443"/>
    <lineage>
        <taxon>Eukaryota</taxon>
        <taxon>Viridiplantae</taxon>
        <taxon>Streptophyta</taxon>
        <taxon>Embryophyta</taxon>
        <taxon>Tracheophyta</taxon>
        <taxon>Spermatophyta</taxon>
        <taxon>Magnoliopsida</taxon>
        <taxon>eudicotyledons</taxon>
        <taxon>Gunneridae</taxon>
        <taxon>Pentapetalae</taxon>
        <taxon>asterids</taxon>
        <taxon>lamiids</taxon>
        <taxon>Gentianales</taxon>
        <taxon>Rubiaceae</taxon>
        <taxon>Ixoroideae</taxon>
        <taxon>Gardenieae complex</taxon>
        <taxon>Bertiereae - Coffeeae clade</taxon>
        <taxon>Coffeeae</taxon>
        <taxon>Coffea</taxon>
    </lineage>
</organism>
<proteinExistence type="predicted"/>
<sequence length="294" mass="32927">MVVSWILNTIEPAFRSTITHMEIAKNPWEDIQERFSVANGSQVQQIKGEITEWKQRGLPIVTYYRKLEQLWEELANYEQMPTCQCGRCVCNLSVQLDKKREGEKLHQFLLGLDDMAYGTVRSNILGTEPLPSVGGRRLGTEIKDRSALCSYCNRSRQDAVNCFQLIGYPNGGVIRPKEMDASSSSAVAAEREHTAQGLLNGEQWAAFLSLLNSCKPSTNEKLSGNHYLSWIIDSGASHYMTGSLECLSELKDLMGYAVGLSDGNQTMTLKEGSARLRKYVKSKKVLYVPNLNCN</sequence>
<accession>A0ABM4UFB2</accession>
<dbReference type="Proteomes" id="UP001652660">
    <property type="component" value="Chromosome 5c"/>
</dbReference>
<dbReference type="RefSeq" id="XP_071905960.1">
    <property type="nucleotide sequence ID" value="XM_072049859.1"/>
</dbReference>
<evidence type="ECO:0000313" key="2">
    <source>
        <dbReference type="Proteomes" id="UP001652660"/>
    </source>
</evidence>
<dbReference type="PANTHER" id="PTHR34222:SF28">
    <property type="entry name" value="CCHC-TYPE DOMAIN-CONTAINING PROTEIN"/>
    <property type="match status" value="1"/>
</dbReference>
<protein>
    <recommendedName>
        <fullName evidence="1">Retrovirus-related Pol polyprotein from transposon TNT 1-94-like beta-barrel domain-containing protein</fullName>
    </recommendedName>
</protein>
<reference evidence="3" key="1">
    <citation type="submission" date="2025-08" db="UniProtKB">
        <authorList>
            <consortium name="RefSeq"/>
        </authorList>
    </citation>
    <scope>IDENTIFICATION</scope>
    <source>
        <tissue evidence="3">Leaves</tissue>
    </source>
</reference>
<dbReference type="PANTHER" id="PTHR34222">
    <property type="entry name" value="GAG_PRE-INTEGRS DOMAIN-CONTAINING PROTEIN"/>
    <property type="match status" value="1"/>
</dbReference>
<dbReference type="Pfam" id="PF22936">
    <property type="entry name" value="Pol_BBD"/>
    <property type="match status" value="1"/>
</dbReference>
<dbReference type="GeneID" id="140007171"/>
<evidence type="ECO:0000313" key="3">
    <source>
        <dbReference type="RefSeq" id="XP_071905960.1"/>
    </source>
</evidence>
<feature type="domain" description="Retrovirus-related Pol polyprotein from transposon TNT 1-94-like beta-barrel" evidence="1">
    <location>
        <begin position="230"/>
        <end position="294"/>
    </location>
</feature>
<evidence type="ECO:0000259" key="1">
    <source>
        <dbReference type="Pfam" id="PF22936"/>
    </source>
</evidence>
<gene>
    <name evidence="3" type="primary">LOC140007171</name>
</gene>
<keyword evidence="2" id="KW-1185">Reference proteome</keyword>